<comment type="caution">
    <text evidence="2">The sequence shown here is derived from an EMBL/GenBank/DDBJ whole genome shotgun (WGS) entry which is preliminary data.</text>
</comment>
<evidence type="ECO:0000313" key="2">
    <source>
        <dbReference type="EMBL" id="TCO73669.1"/>
    </source>
</evidence>
<dbReference type="EMBL" id="SLWV01000015">
    <property type="protein sequence ID" value="TCO73669.1"/>
    <property type="molecule type" value="Genomic_DNA"/>
</dbReference>
<organism evidence="2 3">
    <name type="scientific">Marinisporobacter balticus</name>
    <dbReference type="NCBI Taxonomy" id="2018667"/>
    <lineage>
        <taxon>Bacteria</taxon>
        <taxon>Bacillati</taxon>
        <taxon>Bacillota</taxon>
        <taxon>Clostridia</taxon>
        <taxon>Peptostreptococcales</taxon>
        <taxon>Thermotaleaceae</taxon>
        <taxon>Marinisporobacter</taxon>
    </lineage>
</organism>
<accession>A0A4R2KRR9</accession>
<feature type="coiled-coil region" evidence="1">
    <location>
        <begin position="157"/>
        <end position="184"/>
    </location>
</feature>
<sequence length="303" mass="36351">MQLMVVVLNECWKFIYDRLEEKINFLKEDEITVHKECYKQGKIIQIEYRVKDSNINPSTIDDFKHKFQYYMANVFSDIIMYDMEEKIAYKILSTDYYYFGLQERKSILSHFKKIQKNEGCQYEEDATCVARRKQKILGQIIDYLEDDNRIHLEGFVRFRLKNYIEELENNIERAIEDFLMEKEYNEFIRLLRYFVDIQDAKIDTVNVLMSQDGKYHLYDDRNSMINNEYIEDLASEMVEKDISYEDLLISALITLAPKKIIMHFSTKIKKKEIIETIKNVFSERVCICSGCDLCLSIKKIKQE</sequence>
<dbReference type="NCBIfam" id="TIGR02834">
    <property type="entry name" value="spo_ytxC"/>
    <property type="match status" value="1"/>
</dbReference>
<protein>
    <submittedName>
        <fullName evidence="2">Putative sporulation protein YtxC</fullName>
    </submittedName>
</protein>
<dbReference type="RefSeq" id="WP_132245854.1">
    <property type="nucleotide sequence ID" value="NZ_SLWV01000015.1"/>
</dbReference>
<keyword evidence="1" id="KW-0175">Coiled coil</keyword>
<name>A0A4R2KRR9_9FIRM</name>
<evidence type="ECO:0000313" key="3">
    <source>
        <dbReference type="Proteomes" id="UP000294919"/>
    </source>
</evidence>
<proteinExistence type="predicted"/>
<dbReference type="OrthoDB" id="2986513at2"/>
<dbReference type="Proteomes" id="UP000294919">
    <property type="component" value="Unassembled WGS sequence"/>
</dbReference>
<reference evidence="2 3" key="1">
    <citation type="submission" date="2019-03" db="EMBL/GenBank/DDBJ databases">
        <title>Genomic Encyclopedia of Type Strains, Phase IV (KMG-IV): sequencing the most valuable type-strain genomes for metagenomic binning, comparative biology and taxonomic classification.</title>
        <authorList>
            <person name="Goeker M."/>
        </authorList>
    </citation>
    <scope>NUCLEOTIDE SEQUENCE [LARGE SCALE GENOMIC DNA]</scope>
    <source>
        <strain evidence="2 3">DSM 102940</strain>
    </source>
</reference>
<keyword evidence="3" id="KW-1185">Reference proteome</keyword>
<evidence type="ECO:0000256" key="1">
    <source>
        <dbReference type="SAM" id="Coils"/>
    </source>
</evidence>
<gene>
    <name evidence="2" type="ORF">EV214_11560</name>
</gene>
<dbReference type="Pfam" id="PF08812">
    <property type="entry name" value="YtxC"/>
    <property type="match status" value="1"/>
</dbReference>
<dbReference type="AlphaFoldDB" id="A0A4R2KRR9"/>
<dbReference type="InterPro" id="IPR014199">
    <property type="entry name" value="Spore_YtxC"/>
</dbReference>